<feature type="domain" description="MOSC" evidence="1">
    <location>
        <begin position="36"/>
        <end position="171"/>
    </location>
</feature>
<dbReference type="SUPFAM" id="SSF50800">
    <property type="entry name" value="PK beta-barrel domain-like"/>
    <property type="match status" value="1"/>
</dbReference>
<dbReference type="PROSITE" id="PS51340">
    <property type="entry name" value="MOSC"/>
    <property type="match status" value="1"/>
</dbReference>
<organism evidence="2 3">
    <name type="scientific">Neobacillus massiliamazoniensis</name>
    <dbReference type="NCBI Taxonomy" id="1499688"/>
    <lineage>
        <taxon>Bacteria</taxon>
        <taxon>Bacillati</taxon>
        <taxon>Bacillota</taxon>
        <taxon>Bacilli</taxon>
        <taxon>Bacillales</taxon>
        <taxon>Bacillaceae</taxon>
        <taxon>Neobacillus</taxon>
    </lineage>
</organism>
<dbReference type="Pfam" id="PF03475">
    <property type="entry name" value="YiiM_3-alpha"/>
    <property type="match status" value="1"/>
</dbReference>
<dbReference type="GO" id="GO:0030170">
    <property type="term" value="F:pyridoxal phosphate binding"/>
    <property type="evidence" value="ECO:0007669"/>
    <property type="project" value="InterPro"/>
</dbReference>
<reference evidence="3" key="1">
    <citation type="submission" date="2015-05" db="EMBL/GenBank/DDBJ databases">
        <authorList>
            <person name="Urmite Genomes"/>
        </authorList>
    </citation>
    <scope>NUCLEOTIDE SEQUENCE [LARGE SCALE GENOMIC DNA]</scope>
    <source>
        <strain evidence="3">LF1</strain>
    </source>
</reference>
<protein>
    <submittedName>
        <fullName evidence="2">MOSC domain-containing protein</fullName>
    </submittedName>
</protein>
<dbReference type="InterPro" id="IPR005302">
    <property type="entry name" value="MoCF_Sase_C"/>
</dbReference>
<gene>
    <name evidence="2" type="ORF">BN000_02004</name>
</gene>
<dbReference type="Pfam" id="PF03473">
    <property type="entry name" value="MOSC"/>
    <property type="match status" value="1"/>
</dbReference>
<name>A0A0U1NVL8_9BACI</name>
<dbReference type="AlphaFoldDB" id="A0A0U1NVL8"/>
<proteinExistence type="predicted"/>
<dbReference type="InterPro" id="IPR005163">
    <property type="entry name" value="Tri_helical_YiiM-like"/>
</dbReference>
<dbReference type="OrthoDB" id="9786134at2"/>
<dbReference type="STRING" id="1499688.BN000_02004"/>
<dbReference type="Gene3D" id="2.40.33.20">
    <property type="entry name" value="PK beta-barrel domain-like"/>
    <property type="match status" value="1"/>
</dbReference>
<evidence type="ECO:0000313" key="3">
    <source>
        <dbReference type="Proteomes" id="UP000199087"/>
    </source>
</evidence>
<dbReference type="PANTHER" id="PTHR30212:SF2">
    <property type="entry name" value="PROTEIN YIIM"/>
    <property type="match status" value="1"/>
</dbReference>
<dbReference type="InterPro" id="IPR011037">
    <property type="entry name" value="Pyrv_Knase-like_insert_dom_sf"/>
</dbReference>
<dbReference type="EMBL" id="CVRB01000002">
    <property type="protein sequence ID" value="CRK82083.1"/>
    <property type="molecule type" value="Genomic_DNA"/>
</dbReference>
<dbReference type="PANTHER" id="PTHR30212">
    <property type="entry name" value="PROTEIN YIIM"/>
    <property type="match status" value="1"/>
</dbReference>
<accession>A0A0U1NVL8</accession>
<evidence type="ECO:0000313" key="2">
    <source>
        <dbReference type="EMBL" id="CRK82083.1"/>
    </source>
</evidence>
<dbReference type="InterPro" id="IPR052353">
    <property type="entry name" value="Benzoxazolinone_Detox_Enz"/>
</dbReference>
<dbReference type="RefSeq" id="WP_090633805.1">
    <property type="nucleotide sequence ID" value="NZ_CVRB01000002.1"/>
</dbReference>
<sequence>MHILLKKVFVGMPKTVGNKEATNPMEREWTSAIFKEPIEGPIWVGKTGLTGDGQADREHHGGPEKAVFAYPFANYTYWQKELGFDQISSGGMGENFVMNNIIEETISIGDTFQIGEAIVQVAQPRLPCWKPARRFRVKNLALLLQNTGKTGWYYRVLQEGFVEEGQTFTLVERPFLQWTVERCNQIIHSKNQDFEAMQELSECELLAPKFRETLMKRLEKRETPDIRNRVFGPNE</sequence>
<evidence type="ECO:0000259" key="1">
    <source>
        <dbReference type="PROSITE" id="PS51340"/>
    </source>
</evidence>
<keyword evidence="3" id="KW-1185">Reference proteome</keyword>
<dbReference type="Proteomes" id="UP000199087">
    <property type="component" value="Unassembled WGS sequence"/>
</dbReference>
<dbReference type="GO" id="GO:0030151">
    <property type="term" value="F:molybdenum ion binding"/>
    <property type="evidence" value="ECO:0007669"/>
    <property type="project" value="InterPro"/>
</dbReference>
<dbReference type="GO" id="GO:0003824">
    <property type="term" value="F:catalytic activity"/>
    <property type="evidence" value="ECO:0007669"/>
    <property type="project" value="InterPro"/>
</dbReference>